<dbReference type="InterPro" id="IPR000073">
    <property type="entry name" value="AB_hydrolase_1"/>
</dbReference>
<organism evidence="5 6">
    <name type="scientific">Oceanicola granulosus (strain ATCC BAA-861 / DSM 15982 / KCTC 12143 / HTCC2516)</name>
    <dbReference type="NCBI Taxonomy" id="314256"/>
    <lineage>
        <taxon>Bacteria</taxon>
        <taxon>Pseudomonadati</taxon>
        <taxon>Pseudomonadota</taxon>
        <taxon>Alphaproteobacteria</taxon>
        <taxon>Rhodobacterales</taxon>
        <taxon>Roseobacteraceae</taxon>
        <taxon>Oceanicola</taxon>
    </lineage>
</organism>
<dbReference type="HOGENOM" id="CLU_020336_13_0_5"/>
<dbReference type="AlphaFoldDB" id="Q2CEA4"/>
<dbReference type="InterPro" id="IPR029058">
    <property type="entry name" value="AB_hydrolase_fold"/>
</dbReference>
<dbReference type="Pfam" id="PF12697">
    <property type="entry name" value="Abhydrolase_6"/>
    <property type="match status" value="1"/>
</dbReference>
<dbReference type="InterPro" id="IPR002410">
    <property type="entry name" value="Peptidase_S33"/>
</dbReference>
<protein>
    <submittedName>
        <fullName evidence="5">Esterase, putative</fullName>
    </submittedName>
</protein>
<evidence type="ECO:0000313" key="5">
    <source>
        <dbReference type="EMBL" id="EAR50956.1"/>
    </source>
</evidence>
<sequence length="313" mass="33145">MKLALLLLLAVVAAGLATRYRASERESAAEAAYPPTGELVEIDDTTVHAVIMGEGPDLVLIHGSSGNTRDFTFRLAPMLAERYRVIIFDRPGLGYTDRLEGDEGIVAQAALLQQAAAALGAERPIVLGQSYGGAVALAWGVTRPDSLAALVTVSAPSQRWDGPLPWLYRINSSALGRIAVPLITAWVPRSYVTEAIESIFAPQDMPEGYAEHIGAGLTLRRESLRANAAHRATLKEELAALAPRYGEIDVPLEIVHGTADNTVPFRIHATPLAEAVDGANLVALEGIGHVPHNVVPDAVAAAVDRAAARAGLR</sequence>
<keyword evidence="3" id="KW-0732">Signal</keyword>
<dbReference type="PRINTS" id="PR00111">
    <property type="entry name" value="ABHYDROLASE"/>
</dbReference>
<dbReference type="PRINTS" id="PR00793">
    <property type="entry name" value="PROAMNOPTASE"/>
</dbReference>
<gene>
    <name evidence="5" type="ORF">OG2516_03108</name>
</gene>
<keyword evidence="6" id="KW-1185">Reference proteome</keyword>
<dbReference type="Gene3D" id="3.40.50.1820">
    <property type="entry name" value="alpha/beta hydrolase"/>
    <property type="match status" value="1"/>
</dbReference>
<accession>Q2CEA4</accession>
<name>Q2CEA4_OCEGH</name>
<dbReference type="RefSeq" id="WP_007254151.1">
    <property type="nucleotide sequence ID" value="NZ_CH724107.1"/>
</dbReference>
<comment type="similarity">
    <text evidence="1">Belongs to the peptidase S33 family.</text>
</comment>
<feature type="domain" description="AB hydrolase-1" evidence="4">
    <location>
        <begin position="58"/>
        <end position="302"/>
    </location>
</feature>
<evidence type="ECO:0000256" key="1">
    <source>
        <dbReference type="ARBA" id="ARBA00010088"/>
    </source>
</evidence>
<dbReference type="GO" id="GO:0006508">
    <property type="term" value="P:proteolysis"/>
    <property type="evidence" value="ECO:0007669"/>
    <property type="project" value="InterPro"/>
</dbReference>
<reference evidence="5 6" key="1">
    <citation type="journal article" date="2010" name="J. Bacteriol.">
        <title>Genome sequences of Oceanicola granulosus HTCC2516(T) and Oceanicola batsensis HTCC2597(TDelta).</title>
        <authorList>
            <person name="Thrash J.C."/>
            <person name="Cho J.C."/>
            <person name="Vergin K.L."/>
            <person name="Giovannoni S.J."/>
        </authorList>
    </citation>
    <scope>NUCLEOTIDE SEQUENCE [LARGE SCALE GENOMIC DNA]</scope>
    <source>
        <strain evidence="6">ATCC BAA-861 / DSM 15982 / KCTC 12143 / HTCC2516</strain>
    </source>
</reference>
<evidence type="ECO:0000259" key="4">
    <source>
        <dbReference type="Pfam" id="PF12697"/>
    </source>
</evidence>
<dbReference type="Proteomes" id="UP000003635">
    <property type="component" value="Unassembled WGS sequence"/>
</dbReference>
<evidence type="ECO:0000313" key="6">
    <source>
        <dbReference type="Proteomes" id="UP000003635"/>
    </source>
</evidence>
<dbReference type="EMBL" id="AAOT01000019">
    <property type="protein sequence ID" value="EAR50956.1"/>
    <property type="molecule type" value="Genomic_DNA"/>
</dbReference>
<dbReference type="PANTHER" id="PTHR43433">
    <property type="entry name" value="HYDROLASE, ALPHA/BETA FOLD FAMILY PROTEIN"/>
    <property type="match status" value="1"/>
</dbReference>
<dbReference type="PANTHER" id="PTHR43433:SF10">
    <property type="entry name" value="AB HYDROLASE-1 DOMAIN-CONTAINING PROTEIN"/>
    <property type="match status" value="1"/>
</dbReference>
<dbReference type="InterPro" id="IPR050471">
    <property type="entry name" value="AB_hydrolase"/>
</dbReference>
<feature type="signal peptide" evidence="3">
    <location>
        <begin position="1"/>
        <end position="22"/>
    </location>
</feature>
<feature type="chain" id="PRO_5004207219" evidence="3">
    <location>
        <begin position="23"/>
        <end position="313"/>
    </location>
</feature>
<evidence type="ECO:0000256" key="3">
    <source>
        <dbReference type="SAM" id="SignalP"/>
    </source>
</evidence>
<keyword evidence="2" id="KW-0378">Hydrolase</keyword>
<dbReference type="SUPFAM" id="SSF53474">
    <property type="entry name" value="alpha/beta-Hydrolases"/>
    <property type="match status" value="1"/>
</dbReference>
<comment type="caution">
    <text evidence="5">The sequence shown here is derived from an EMBL/GenBank/DDBJ whole genome shotgun (WGS) entry which is preliminary data.</text>
</comment>
<dbReference type="STRING" id="314256.OG2516_03108"/>
<dbReference type="eggNOG" id="COG2267">
    <property type="taxonomic scope" value="Bacteria"/>
</dbReference>
<dbReference type="ESTHER" id="9rhob-q2cea4">
    <property type="family name" value="6_AlphaBeta_hydrolase"/>
</dbReference>
<evidence type="ECO:0000256" key="2">
    <source>
        <dbReference type="ARBA" id="ARBA00022801"/>
    </source>
</evidence>
<dbReference type="GO" id="GO:0008233">
    <property type="term" value="F:peptidase activity"/>
    <property type="evidence" value="ECO:0007669"/>
    <property type="project" value="InterPro"/>
</dbReference>
<proteinExistence type="inferred from homology"/>